<protein>
    <submittedName>
        <fullName evidence="6">Large supernatant protein exporter</fullName>
    </submittedName>
</protein>
<dbReference type="InterPro" id="IPR051544">
    <property type="entry name" value="TPS_OM_transporter"/>
</dbReference>
<evidence type="ECO:0000256" key="3">
    <source>
        <dbReference type="ARBA" id="ARBA00023237"/>
    </source>
</evidence>
<dbReference type="Proteomes" id="UP000001022">
    <property type="component" value="Chromosome"/>
</dbReference>
<dbReference type="Pfam" id="PF08479">
    <property type="entry name" value="POTRA_2"/>
    <property type="match status" value="1"/>
</dbReference>
<sequence length="589" mass="66468">MKIKNNSVNSKIILSYLFMLSGVATSGYSEQSNNPKLELTEDLIKQARAADPLNQELPHLKNKEAYENTDQQLAKAEQFLTAEESSETVKLEQQNTAQKSTIKMVTIDMGDKKTKIDFDRITKQYIGHPLNKKVIFSLVKALTEALHKAGYSTSGITLKQAEAKTGKLEFNIVWGTVDKLIVAGKAPTTFREKAMLFVLPNLSGKIFSIHDLDQLVEVLNTVNKRAEIKVLASKAYGKSNLNILTERTRKWPTVTLSINNSGKENNQNGRNQMTLNVSWSDLLGTNDVWSFKTGYRLYKETKKNTQQNYSLSYIQPFSYYTLEIKASQSAYNKELTGFYTYPSSGKTQTANIKLSKLLKRNKEVILLTYGELEFRKQKSYVANRLVTNVRHSKATVGFSYIGQLWKGKLYTDISFASALNWLKSNRLAYDDSGETTLRLVSTSINWYRSIPFFKRSANYHMRIGAQYGFSSLYSDNQFSIGDEYTVRGFKGNSVAGDKGVYLSQTLTLPFNSKREYGSSISPFIGIDVGYVAQRKPKKQDDILVGMALGIKARIKKLSLSFTYGIPLKGFDKTSKAKRHVYYVNGSISF</sequence>
<dbReference type="OrthoDB" id="290122at2"/>
<keyword evidence="3" id="KW-0998">Cell outer membrane</keyword>
<reference evidence="7" key="1">
    <citation type="submission" date="2003-06" db="EMBL/GenBank/DDBJ databases">
        <title>The complete genome sequence of Haemophilus ducreyi.</title>
        <authorList>
            <person name="Munson R.S. Jr."/>
            <person name="Ray W.C."/>
            <person name="Mahairas G."/>
            <person name="Sabo P."/>
            <person name="Mungur R."/>
            <person name="Johnson L."/>
            <person name="Nguyen D."/>
            <person name="Wang J."/>
            <person name="Forst C."/>
            <person name="Hood L."/>
        </authorList>
    </citation>
    <scope>NUCLEOTIDE SEQUENCE [LARGE SCALE GENOMIC DNA]</scope>
    <source>
        <strain evidence="7">35000HP / ATCC 700724</strain>
    </source>
</reference>
<evidence type="ECO:0000259" key="5">
    <source>
        <dbReference type="Pfam" id="PF08479"/>
    </source>
</evidence>
<keyword evidence="2" id="KW-0812">Transmembrane</keyword>
<dbReference type="PIRSF" id="PIRSF029745">
    <property type="entry name" value="FhaC"/>
    <property type="match status" value="1"/>
</dbReference>
<accession>G1UBA6</accession>
<evidence type="ECO:0000313" key="7">
    <source>
        <dbReference type="Proteomes" id="UP000001022"/>
    </source>
</evidence>
<dbReference type="EMBL" id="AE017143">
    <property type="protein sequence ID" value="AAP96011.1"/>
    <property type="molecule type" value="Genomic_DNA"/>
</dbReference>
<evidence type="ECO:0000259" key="4">
    <source>
        <dbReference type="Pfam" id="PF03865"/>
    </source>
</evidence>
<dbReference type="Gene3D" id="2.40.160.50">
    <property type="entry name" value="membrane protein fhac: a member of the omp85/tpsb transporter family"/>
    <property type="match status" value="1"/>
</dbReference>
<gene>
    <name evidence="6" type="primary">lspB</name>
    <name evidence="6" type="ordered locus">HD_1155</name>
</gene>
<dbReference type="GO" id="GO:0008320">
    <property type="term" value="F:protein transmembrane transporter activity"/>
    <property type="evidence" value="ECO:0007669"/>
    <property type="project" value="TreeGrafter"/>
</dbReference>
<dbReference type="PANTHER" id="PTHR34597">
    <property type="entry name" value="SLR1661 PROTEIN"/>
    <property type="match status" value="1"/>
</dbReference>
<dbReference type="GO" id="GO:0098046">
    <property type="term" value="C:type V protein secretion system complex"/>
    <property type="evidence" value="ECO:0007669"/>
    <property type="project" value="TreeGrafter"/>
</dbReference>
<proteinExistence type="predicted"/>
<keyword evidence="1" id="KW-1134">Transmembrane beta strand</keyword>
<dbReference type="GO" id="GO:0046819">
    <property type="term" value="P:protein secretion by the type V secretion system"/>
    <property type="evidence" value="ECO:0007669"/>
    <property type="project" value="TreeGrafter"/>
</dbReference>
<feature type="domain" description="Polypeptide-transport-associated ShlB-type" evidence="5">
    <location>
        <begin position="115"/>
        <end position="175"/>
    </location>
</feature>
<dbReference type="InterPro" id="IPR013686">
    <property type="entry name" value="Polypept-transport_assoc_ShlB"/>
</dbReference>
<dbReference type="Pfam" id="PF03865">
    <property type="entry name" value="ShlB"/>
    <property type="match status" value="1"/>
</dbReference>
<keyword evidence="7" id="KW-1185">Reference proteome</keyword>
<dbReference type="PANTHER" id="PTHR34597:SF3">
    <property type="entry name" value="OUTER MEMBRANE TRANSPORTER CDIB"/>
    <property type="match status" value="1"/>
</dbReference>
<evidence type="ECO:0000313" key="6">
    <source>
        <dbReference type="EMBL" id="AAP96011.1"/>
    </source>
</evidence>
<keyword evidence="1" id="KW-0472">Membrane</keyword>
<dbReference type="KEGG" id="hdu:HD_1155"/>
<dbReference type="InterPro" id="IPR027282">
    <property type="entry name" value="TPS"/>
</dbReference>
<feature type="domain" description="Haemolysin activator HlyB C-terminal" evidence="4">
    <location>
        <begin position="237"/>
        <end position="551"/>
    </location>
</feature>
<name>G1UBA6_HAEDU</name>
<dbReference type="STRING" id="233412.HD_1155"/>
<dbReference type="Gene3D" id="3.10.20.310">
    <property type="entry name" value="membrane protein fhac"/>
    <property type="match status" value="1"/>
</dbReference>
<dbReference type="AlphaFoldDB" id="G1UBA6"/>
<dbReference type="HOGENOM" id="CLU_020581_4_1_6"/>
<dbReference type="InterPro" id="IPR005565">
    <property type="entry name" value="Hemolysn_activator_HlyB_C"/>
</dbReference>
<organism evidence="6 7">
    <name type="scientific">Haemophilus ducreyi (strain 35000HP / ATCC 700724)</name>
    <dbReference type="NCBI Taxonomy" id="233412"/>
    <lineage>
        <taxon>Bacteria</taxon>
        <taxon>Pseudomonadati</taxon>
        <taxon>Pseudomonadota</taxon>
        <taxon>Gammaproteobacteria</taxon>
        <taxon>Pasteurellales</taxon>
        <taxon>Pasteurellaceae</taxon>
        <taxon>Haemophilus</taxon>
    </lineage>
</organism>
<evidence type="ECO:0000256" key="1">
    <source>
        <dbReference type="ARBA" id="ARBA00022452"/>
    </source>
</evidence>
<dbReference type="eggNOG" id="COG2831">
    <property type="taxonomic scope" value="Bacteria"/>
</dbReference>
<evidence type="ECO:0000256" key="2">
    <source>
        <dbReference type="ARBA" id="ARBA00022692"/>
    </source>
</evidence>